<dbReference type="GO" id="GO:0055085">
    <property type="term" value="P:transmembrane transport"/>
    <property type="evidence" value="ECO:0007669"/>
    <property type="project" value="InterPro"/>
</dbReference>
<evidence type="ECO:0000256" key="7">
    <source>
        <dbReference type="ARBA" id="ARBA00023136"/>
    </source>
</evidence>
<dbReference type="PROSITE" id="PS50928">
    <property type="entry name" value="ABC_TM1"/>
    <property type="match status" value="1"/>
</dbReference>
<protein>
    <submittedName>
        <fullName evidence="10">Spermidine/putrescine transport system permease protein</fullName>
    </submittedName>
</protein>
<dbReference type="PANTHER" id="PTHR42929">
    <property type="entry name" value="INNER MEMBRANE ABC TRANSPORTER PERMEASE PROTEIN YDCU-RELATED-RELATED"/>
    <property type="match status" value="1"/>
</dbReference>
<evidence type="ECO:0000256" key="6">
    <source>
        <dbReference type="ARBA" id="ARBA00022989"/>
    </source>
</evidence>
<evidence type="ECO:0000256" key="5">
    <source>
        <dbReference type="ARBA" id="ARBA00022692"/>
    </source>
</evidence>
<evidence type="ECO:0000313" key="10">
    <source>
        <dbReference type="EMBL" id="TDV23295.1"/>
    </source>
</evidence>
<feature type="transmembrane region" description="Helical" evidence="8">
    <location>
        <begin position="194"/>
        <end position="214"/>
    </location>
</feature>
<dbReference type="RefSeq" id="WP_134111147.1">
    <property type="nucleotide sequence ID" value="NZ_SOCN01000003.1"/>
</dbReference>
<keyword evidence="5 8" id="KW-0812">Transmembrane</keyword>
<dbReference type="InterPro" id="IPR035906">
    <property type="entry name" value="MetI-like_sf"/>
</dbReference>
<dbReference type="AlphaFoldDB" id="A0A4R7UD51"/>
<evidence type="ECO:0000256" key="1">
    <source>
        <dbReference type="ARBA" id="ARBA00004651"/>
    </source>
</evidence>
<reference evidence="10 11" key="1">
    <citation type="submission" date="2019-03" db="EMBL/GenBank/DDBJ databases">
        <title>Genomic Encyclopedia of Archaeal and Bacterial Type Strains, Phase II (KMG-II): from individual species to whole genera.</title>
        <authorList>
            <person name="Goeker M."/>
        </authorList>
    </citation>
    <scope>NUCLEOTIDE SEQUENCE [LARGE SCALE GENOMIC DNA]</scope>
    <source>
        <strain evidence="10 11">ATCC 35214</strain>
    </source>
</reference>
<evidence type="ECO:0000256" key="3">
    <source>
        <dbReference type="ARBA" id="ARBA00022448"/>
    </source>
</evidence>
<keyword evidence="7 8" id="KW-0472">Membrane</keyword>
<organism evidence="10 11">
    <name type="scientific">Mycoplasmopsis mustelae</name>
    <dbReference type="NCBI Taxonomy" id="171289"/>
    <lineage>
        <taxon>Bacteria</taxon>
        <taxon>Bacillati</taxon>
        <taxon>Mycoplasmatota</taxon>
        <taxon>Mycoplasmoidales</taxon>
        <taxon>Metamycoplasmataceae</taxon>
        <taxon>Mycoplasmopsis</taxon>
    </lineage>
</organism>
<feature type="transmembrane region" description="Helical" evidence="8">
    <location>
        <begin position="99"/>
        <end position="119"/>
    </location>
</feature>
<evidence type="ECO:0000256" key="8">
    <source>
        <dbReference type="RuleBase" id="RU363032"/>
    </source>
</evidence>
<keyword evidence="4" id="KW-1003">Cell membrane</keyword>
<dbReference type="Pfam" id="PF00528">
    <property type="entry name" value="BPD_transp_1"/>
    <property type="match status" value="1"/>
</dbReference>
<evidence type="ECO:0000313" key="11">
    <source>
        <dbReference type="Proteomes" id="UP000295757"/>
    </source>
</evidence>
<comment type="caution">
    <text evidence="10">The sequence shown here is derived from an EMBL/GenBank/DDBJ whole genome shotgun (WGS) entry which is preliminary data.</text>
</comment>
<sequence length="280" mass="31198">MSSKIKALFKFDKKAWLFLPYLFIAIFLILLPVLMIIISAFTSTNAFEFDPWVLVKQPNTWNIIGRSLWIGLVSAVLCLLIGFPYAYFVSTSKSKIFKLFALSLIISPMAIFTIARIYSIKGLALAIFHNNPKTLNNELFIIFGLTYLNLPLMILPLYTVFKDMPKNIIEASNDLGYNNVQTMFKVIVPYGTKAILSGLAMIFLASATTFVVSAKLLPDGSQKQLIGDLINSKLNPGNKYDLSSGSALVIVVSAIFIGVYSLFLLVPKLIFKLKKGAHYE</sequence>
<accession>A0A4R7UD51</accession>
<gene>
    <name evidence="10" type="ORF">BCF59_0641</name>
</gene>
<evidence type="ECO:0000256" key="4">
    <source>
        <dbReference type="ARBA" id="ARBA00022475"/>
    </source>
</evidence>
<feature type="domain" description="ABC transmembrane type-1" evidence="9">
    <location>
        <begin position="64"/>
        <end position="261"/>
    </location>
</feature>
<name>A0A4R7UD51_9BACT</name>
<comment type="subcellular location">
    <subcellularLocation>
        <location evidence="1 8">Cell membrane</location>
        <topology evidence="1 8">Multi-pass membrane protein</topology>
    </subcellularLocation>
</comment>
<evidence type="ECO:0000256" key="2">
    <source>
        <dbReference type="ARBA" id="ARBA00007069"/>
    </source>
</evidence>
<dbReference type="CDD" id="cd06261">
    <property type="entry name" value="TM_PBP2"/>
    <property type="match status" value="1"/>
</dbReference>
<proteinExistence type="inferred from homology"/>
<dbReference type="GO" id="GO:0005886">
    <property type="term" value="C:plasma membrane"/>
    <property type="evidence" value="ECO:0007669"/>
    <property type="project" value="UniProtKB-SubCell"/>
</dbReference>
<dbReference type="EMBL" id="SOCN01000003">
    <property type="protein sequence ID" value="TDV23295.1"/>
    <property type="molecule type" value="Genomic_DNA"/>
</dbReference>
<dbReference type="Proteomes" id="UP000295757">
    <property type="component" value="Unassembled WGS sequence"/>
</dbReference>
<dbReference type="Gene3D" id="1.10.3720.10">
    <property type="entry name" value="MetI-like"/>
    <property type="match status" value="1"/>
</dbReference>
<feature type="transmembrane region" description="Helical" evidence="8">
    <location>
        <begin position="63"/>
        <end position="87"/>
    </location>
</feature>
<keyword evidence="6 8" id="KW-1133">Transmembrane helix</keyword>
<keyword evidence="11" id="KW-1185">Reference proteome</keyword>
<feature type="transmembrane region" description="Helical" evidence="8">
    <location>
        <begin position="21"/>
        <end position="43"/>
    </location>
</feature>
<dbReference type="SUPFAM" id="SSF161098">
    <property type="entry name" value="MetI-like"/>
    <property type="match status" value="1"/>
</dbReference>
<keyword evidence="3 8" id="KW-0813">Transport</keyword>
<feature type="transmembrane region" description="Helical" evidence="8">
    <location>
        <begin position="139"/>
        <end position="161"/>
    </location>
</feature>
<dbReference type="PANTHER" id="PTHR42929:SF1">
    <property type="entry name" value="INNER MEMBRANE ABC TRANSPORTER PERMEASE PROTEIN YDCU-RELATED"/>
    <property type="match status" value="1"/>
</dbReference>
<feature type="transmembrane region" description="Helical" evidence="8">
    <location>
        <begin position="245"/>
        <end position="266"/>
    </location>
</feature>
<dbReference type="OrthoDB" id="9807047at2"/>
<comment type="similarity">
    <text evidence="2">Belongs to the binding-protein-dependent transport system permease family. CysTW subfamily.</text>
</comment>
<dbReference type="InterPro" id="IPR000515">
    <property type="entry name" value="MetI-like"/>
</dbReference>
<evidence type="ECO:0000259" key="9">
    <source>
        <dbReference type="PROSITE" id="PS50928"/>
    </source>
</evidence>